<evidence type="ECO:0000256" key="1">
    <source>
        <dbReference type="ARBA" id="ARBA00022801"/>
    </source>
</evidence>
<feature type="non-terminal residue" evidence="2">
    <location>
        <position position="238"/>
    </location>
</feature>
<dbReference type="SUPFAM" id="SSF48208">
    <property type="entry name" value="Six-hairpin glycosidases"/>
    <property type="match status" value="1"/>
</dbReference>
<dbReference type="Proteomes" id="UP001295794">
    <property type="component" value="Unassembled WGS sequence"/>
</dbReference>
<evidence type="ECO:0000313" key="3">
    <source>
        <dbReference type="Proteomes" id="UP001295794"/>
    </source>
</evidence>
<dbReference type="GO" id="GO:0016787">
    <property type="term" value="F:hydrolase activity"/>
    <property type="evidence" value="ECO:0007669"/>
    <property type="project" value="UniProtKB-KW"/>
</dbReference>
<proteinExistence type="predicted"/>
<dbReference type="EMBL" id="CAVNYO010000403">
    <property type="protein sequence ID" value="CAK5274621.1"/>
    <property type="molecule type" value="Genomic_DNA"/>
</dbReference>
<accession>A0AAD2HGK1</accession>
<name>A0AAD2HGK1_9AGAR</name>
<organism evidence="2 3">
    <name type="scientific">Mycena citricolor</name>
    <dbReference type="NCBI Taxonomy" id="2018698"/>
    <lineage>
        <taxon>Eukaryota</taxon>
        <taxon>Fungi</taxon>
        <taxon>Dikarya</taxon>
        <taxon>Basidiomycota</taxon>
        <taxon>Agaricomycotina</taxon>
        <taxon>Agaricomycetes</taxon>
        <taxon>Agaricomycetidae</taxon>
        <taxon>Agaricales</taxon>
        <taxon>Marasmiineae</taxon>
        <taxon>Mycenaceae</taxon>
        <taxon>Mycena</taxon>
    </lineage>
</organism>
<dbReference type="Pfam" id="PF07470">
    <property type="entry name" value="Glyco_hydro_88"/>
    <property type="match status" value="1"/>
</dbReference>
<dbReference type="InterPro" id="IPR010905">
    <property type="entry name" value="Glyco_hydro_88"/>
</dbReference>
<dbReference type="PANTHER" id="PTHR41814">
    <property type="entry name" value="EXPRESSED PROTEIN"/>
    <property type="match status" value="1"/>
</dbReference>
<reference evidence="2" key="1">
    <citation type="submission" date="2023-11" db="EMBL/GenBank/DDBJ databases">
        <authorList>
            <person name="De Vega J J."/>
            <person name="De Vega J J."/>
        </authorList>
    </citation>
    <scope>NUCLEOTIDE SEQUENCE</scope>
</reference>
<dbReference type="GO" id="GO:0005975">
    <property type="term" value="P:carbohydrate metabolic process"/>
    <property type="evidence" value="ECO:0007669"/>
    <property type="project" value="InterPro"/>
</dbReference>
<comment type="caution">
    <text evidence="2">The sequence shown here is derived from an EMBL/GenBank/DDBJ whole genome shotgun (WGS) entry which is preliminary data.</text>
</comment>
<dbReference type="AlphaFoldDB" id="A0AAD2HGK1"/>
<dbReference type="InterPro" id="IPR008928">
    <property type="entry name" value="6-hairpin_glycosidase_sf"/>
</dbReference>
<dbReference type="InterPro" id="IPR012341">
    <property type="entry name" value="6hp_glycosidase-like_sf"/>
</dbReference>
<sequence length="238" mass="25433">ADFMYMAPPFMAYFAATSGNASLLQASYEQCGLYREVLLFGSNATTFSPVNSSATSGRWHHIVGPQSADLGLWSTGNGWAAAGMTRVLVTVMHAPIANSTGWAPAAISDLTAWIKEIIDGARASPLDNGLLRNYLDDTDSAVGFGETSGSALLASVVYRMVILAPTEFPAAIYVPWADALRSVLAKHVSRDGIAAPAVNPLSWLDPTPWITGSPEGQNFFVLLYAAWRDCIFSGLCKH</sequence>
<gene>
    <name evidence="2" type="ORF">MYCIT1_LOCUS21885</name>
</gene>
<protein>
    <submittedName>
        <fullName evidence="2">Uncharacterized protein</fullName>
    </submittedName>
</protein>
<dbReference type="Gene3D" id="1.50.10.10">
    <property type="match status" value="1"/>
</dbReference>
<dbReference type="PANTHER" id="PTHR41814:SF1">
    <property type="entry name" value="CELLULASE"/>
    <property type="match status" value="1"/>
</dbReference>
<evidence type="ECO:0000313" key="2">
    <source>
        <dbReference type="EMBL" id="CAK5274621.1"/>
    </source>
</evidence>
<keyword evidence="3" id="KW-1185">Reference proteome</keyword>
<keyword evidence="1" id="KW-0378">Hydrolase</keyword>